<dbReference type="InterPro" id="IPR011990">
    <property type="entry name" value="TPR-like_helical_dom_sf"/>
</dbReference>
<sequence>MKIIRRIWHCLFASISLIILFLSSSLSVKADAPYDTFSVNGFGRTIFTQPAYEPTGVLAQDIYVTDENGESVYSPLKQPQDLFIDDNDHIYIADTGNNRIVHLDKDGELIRVISVQESPLNQPSGVFVDTNGDIFVADTGNKRVLRLDKDGKLIKEFGRPESKYVDDKFVYEPINMIVDRRGFVFVVSRGTYQGIIQLDPEGEFYGFYGTNVTEVSLMDRVRNIFYTEEQLKRQVRLLPNPIRNIDIDHNGYIYTVSRDKTEQIKKINIRGENQWKDFSFSDNINLDFLRRRTMAQSDEEGPPATEITDVTVDRNGIVTVIDKANAIVAQFNQNGELLFFWGAPVISGSPQVGVTKSPVALDTNSENKIFILDDSLNLVQALQTTDFGHDIQSAYILTQEGKYAESEEYWDKIVKQNALFSPAYEGLARAAFSGEDYEEARELYKLSGDEVGYSDSFWQIRLQWFQKNFAYFANAFLVIGVGTIVGSQYQRKSKRKSKRVKKEKAKKKELTLIEHLKHAFYILIHPLEGFADIRYSNKGGYLSAFVILALVVIVALTRIYYTSFTFQPIPVENLNAGSILLGGTLVWVSWVICHYLIGAIRYGQARFKDVFIGSAYSLIPVFILGLPLALLSNIMTLSEGSIYGFFSSAMIIWCAALFFWMVQALQNYSVGETIVNILLSIFAMIMLWVLIFIIIGLSSETIDFVYTLYQEVTM</sequence>
<evidence type="ECO:0000256" key="10">
    <source>
        <dbReference type="SAM" id="SignalP"/>
    </source>
</evidence>
<feature type="transmembrane region" description="Helical" evidence="9">
    <location>
        <begin position="469"/>
        <end position="489"/>
    </location>
</feature>
<dbReference type="SUPFAM" id="SSF48452">
    <property type="entry name" value="TPR-like"/>
    <property type="match status" value="1"/>
</dbReference>
<dbReference type="InterPro" id="IPR001258">
    <property type="entry name" value="NHL_repeat"/>
</dbReference>
<dbReference type="InterPro" id="IPR011042">
    <property type="entry name" value="6-blade_b-propeller_TolB-like"/>
</dbReference>
<feature type="chain" id="PRO_5046496395" evidence="10">
    <location>
        <begin position="31"/>
        <end position="714"/>
    </location>
</feature>
<evidence type="ECO:0000256" key="9">
    <source>
        <dbReference type="SAM" id="Phobius"/>
    </source>
</evidence>
<feature type="repeat" description="NHL" evidence="8">
    <location>
        <begin position="107"/>
        <end position="150"/>
    </location>
</feature>
<feature type="transmembrane region" description="Helical" evidence="9">
    <location>
        <begin position="674"/>
        <end position="697"/>
    </location>
</feature>
<feature type="repeat" description="NHL" evidence="8">
    <location>
        <begin position="75"/>
        <end position="106"/>
    </location>
</feature>
<protein>
    <submittedName>
        <fullName evidence="13">Uncharacterized protein</fullName>
    </submittedName>
</protein>
<dbReference type="PANTHER" id="PTHR10680">
    <property type="entry name" value="PEPTIDYL-GLYCINE ALPHA-AMIDATING MONOOXYGENASE"/>
    <property type="match status" value="1"/>
</dbReference>
<keyword evidence="7" id="KW-0325">Glycoprotein</keyword>
<feature type="domain" description="Yip1" evidence="11">
    <location>
        <begin position="521"/>
        <end position="691"/>
    </location>
</feature>
<gene>
    <name evidence="13" type="ORF">J8TS2_12140</name>
</gene>
<evidence type="ECO:0000259" key="12">
    <source>
        <dbReference type="Pfam" id="PF08450"/>
    </source>
</evidence>
<comment type="subcellular location">
    <subcellularLocation>
        <location evidence="1">Membrane</location>
        <topology evidence="1">Multi-pass membrane protein</topology>
    </subcellularLocation>
</comment>
<keyword evidence="3 10" id="KW-0732">Signal</keyword>
<comment type="caution">
    <text evidence="13">The sequence shown here is derived from an EMBL/GenBank/DDBJ whole genome shotgun (WGS) entry which is preliminary data.</text>
</comment>
<evidence type="ECO:0000256" key="8">
    <source>
        <dbReference type="PROSITE-ProRule" id="PRU00504"/>
    </source>
</evidence>
<dbReference type="InterPro" id="IPR013658">
    <property type="entry name" value="SGL"/>
</dbReference>
<evidence type="ECO:0000256" key="5">
    <source>
        <dbReference type="ARBA" id="ARBA00022989"/>
    </source>
</evidence>
<keyword evidence="2 9" id="KW-0812">Transmembrane</keyword>
<dbReference type="Gene3D" id="2.120.10.30">
    <property type="entry name" value="TolB, C-terminal domain"/>
    <property type="match status" value="2"/>
</dbReference>
<evidence type="ECO:0000259" key="11">
    <source>
        <dbReference type="Pfam" id="PF04893"/>
    </source>
</evidence>
<organism evidence="13 14">
    <name type="scientific">Lederbergia ruris</name>
    <dbReference type="NCBI Taxonomy" id="217495"/>
    <lineage>
        <taxon>Bacteria</taxon>
        <taxon>Bacillati</taxon>
        <taxon>Bacillota</taxon>
        <taxon>Bacilli</taxon>
        <taxon>Bacillales</taxon>
        <taxon>Bacillaceae</taxon>
        <taxon>Lederbergia</taxon>
    </lineage>
</organism>
<keyword evidence="4" id="KW-0677">Repeat</keyword>
<evidence type="ECO:0000256" key="4">
    <source>
        <dbReference type="ARBA" id="ARBA00022737"/>
    </source>
</evidence>
<feature type="transmembrane region" description="Helical" evidence="9">
    <location>
        <begin position="576"/>
        <end position="598"/>
    </location>
</feature>
<evidence type="ECO:0000313" key="14">
    <source>
        <dbReference type="Proteomes" id="UP000679950"/>
    </source>
</evidence>
<name>A0ABQ4KG06_9BACI</name>
<reference evidence="13 14" key="1">
    <citation type="submission" date="2021-03" db="EMBL/GenBank/DDBJ databases">
        <title>Antimicrobial resistance genes in bacteria isolated from Japanese honey, and their potential for conferring macrolide and lincosamide resistance in the American foulbrood pathogen Paenibacillus larvae.</title>
        <authorList>
            <person name="Okamoto M."/>
            <person name="Kumagai M."/>
            <person name="Kanamori H."/>
            <person name="Takamatsu D."/>
        </authorList>
    </citation>
    <scope>NUCLEOTIDE SEQUENCE [LARGE SCALE GENOMIC DNA]</scope>
    <source>
        <strain evidence="13 14">J8TS2</strain>
    </source>
</reference>
<accession>A0ABQ4KG06</accession>
<dbReference type="Proteomes" id="UP000679950">
    <property type="component" value="Unassembled WGS sequence"/>
</dbReference>
<dbReference type="InterPro" id="IPR006977">
    <property type="entry name" value="Yip1_dom"/>
</dbReference>
<evidence type="ECO:0000256" key="6">
    <source>
        <dbReference type="ARBA" id="ARBA00023136"/>
    </source>
</evidence>
<feature type="domain" description="SMP-30/Gluconolactonase/LRE-like region" evidence="12">
    <location>
        <begin position="85"/>
        <end position="160"/>
    </location>
</feature>
<feature type="signal peptide" evidence="10">
    <location>
        <begin position="1"/>
        <end position="30"/>
    </location>
</feature>
<dbReference type="SUPFAM" id="SSF101898">
    <property type="entry name" value="NHL repeat"/>
    <property type="match status" value="1"/>
</dbReference>
<dbReference type="EMBL" id="BORB01000007">
    <property type="protein sequence ID" value="GIN56895.1"/>
    <property type="molecule type" value="Genomic_DNA"/>
</dbReference>
<evidence type="ECO:0000256" key="7">
    <source>
        <dbReference type="ARBA" id="ARBA00023180"/>
    </source>
</evidence>
<feature type="transmembrane region" description="Helical" evidence="9">
    <location>
        <begin position="610"/>
        <end position="630"/>
    </location>
</feature>
<dbReference type="PROSITE" id="PS51125">
    <property type="entry name" value="NHL"/>
    <property type="match status" value="2"/>
</dbReference>
<feature type="transmembrane region" description="Helical" evidence="9">
    <location>
        <begin position="642"/>
        <end position="662"/>
    </location>
</feature>
<evidence type="ECO:0000256" key="2">
    <source>
        <dbReference type="ARBA" id="ARBA00022692"/>
    </source>
</evidence>
<evidence type="ECO:0000256" key="1">
    <source>
        <dbReference type="ARBA" id="ARBA00004141"/>
    </source>
</evidence>
<proteinExistence type="predicted"/>
<dbReference type="Pfam" id="PF08450">
    <property type="entry name" value="SGL"/>
    <property type="match status" value="1"/>
</dbReference>
<dbReference type="RefSeq" id="WP_158321949.1">
    <property type="nucleotide sequence ID" value="NZ_BORB01000007.1"/>
</dbReference>
<evidence type="ECO:0000256" key="3">
    <source>
        <dbReference type="ARBA" id="ARBA00022729"/>
    </source>
</evidence>
<dbReference type="Pfam" id="PF04893">
    <property type="entry name" value="Yip1"/>
    <property type="match status" value="1"/>
</dbReference>
<evidence type="ECO:0000313" key="13">
    <source>
        <dbReference type="EMBL" id="GIN56895.1"/>
    </source>
</evidence>
<keyword evidence="6 9" id="KW-0472">Membrane</keyword>
<keyword evidence="14" id="KW-1185">Reference proteome</keyword>
<feature type="transmembrane region" description="Helical" evidence="9">
    <location>
        <begin position="541"/>
        <end position="561"/>
    </location>
</feature>
<dbReference type="CDD" id="cd05819">
    <property type="entry name" value="NHL"/>
    <property type="match status" value="1"/>
</dbReference>
<keyword evidence="5 9" id="KW-1133">Transmembrane helix</keyword>